<protein>
    <submittedName>
        <fullName evidence="1">Uncharacterized protein</fullName>
    </submittedName>
</protein>
<gene>
    <name evidence="1" type="ORF">Tci_012757</name>
</gene>
<sequence length="271" mass="31834">MSSDIKLTKDEKCESVDSTMYRGMIELWYPKGTDIETVVYAVGSKIWTQLGADYNEYKISEADFKNLHPNDFEDLYLLHLQGHLNHLSVANKVHLFNAVNMWVKNIIIRKHVEDLQLGIESYQTTLNLTQPDWDASDFLFKEDYTIVSKPRAYNSGMETRIWSKDDRRRSKEFMEVIERRLKIRRIFRSLESFVVGRRSNTYTGNPVKEILLKLNLPDHMSILTDSKVKEKMEMEIPRSSRVNFITTCSYSFNKSKDFMKTQAYISKLSQL</sequence>
<accession>A0A6L2JVL6</accession>
<dbReference type="EMBL" id="BKCJ010001349">
    <property type="protein sequence ID" value="GEU40779.1"/>
    <property type="molecule type" value="Genomic_DNA"/>
</dbReference>
<dbReference type="AlphaFoldDB" id="A0A6L2JVL6"/>
<proteinExistence type="predicted"/>
<organism evidence="1">
    <name type="scientific">Tanacetum cinerariifolium</name>
    <name type="common">Dalmatian daisy</name>
    <name type="synonym">Chrysanthemum cinerariifolium</name>
    <dbReference type="NCBI Taxonomy" id="118510"/>
    <lineage>
        <taxon>Eukaryota</taxon>
        <taxon>Viridiplantae</taxon>
        <taxon>Streptophyta</taxon>
        <taxon>Embryophyta</taxon>
        <taxon>Tracheophyta</taxon>
        <taxon>Spermatophyta</taxon>
        <taxon>Magnoliopsida</taxon>
        <taxon>eudicotyledons</taxon>
        <taxon>Gunneridae</taxon>
        <taxon>Pentapetalae</taxon>
        <taxon>asterids</taxon>
        <taxon>campanulids</taxon>
        <taxon>Asterales</taxon>
        <taxon>Asteraceae</taxon>
        <taxon>Asteroideae</taxon>
        <taxon>Anthemideae</taxon>
        <taxon>Anthemidinae</taxon>
        <taxon>Tanacetum</taxon>
    </lineage>
</organism>
<reference evidence="1" key="1">
    <citation type="journal article" date="2019" name="Sci. Rep.">
        <title>Draft genome of Tanacetum cinerariifolium, the natural source of mosquito coil.</title>
        <authorList>
            <person name="Yamashiro T."/>
            <person name="Shiraishi A."/>
            <person name="Satake H."/>
            <person name="Nakayama K."/>
        </authorList>
    </citation>
    <scope>NUCLEOTIDE SEQUENCE</scope>
</reference>
<evidence type="ECO:0000313" key="1">
    <source>
        <dbReference type="EMBL" id="GEU40779.1"/>
    </source>
</evidence>
<comment type="caution">
    <text evidence="1">The sequence shown here is derived from an EMBL/GenBank/DDBJ whole genome shotgun (WGS) entry which is preliminary data.</text>
</comment>
<name>A0A6L2JVL6_TANCI</name>